<evidence type="ECO:0000313" key="1">
    <source>
        <dbReference type="EMBL" id="EFB72869.1"/>
    </source>
</evidence>
<proteinExistence type="predicted"/>
<dbReference type="AlphaFoldDB" id="D1P0K0"/>
<accession>D1P0K0</accession>
<comment type="caution">
    <text evidence="1">The sequence shown here is derived from an EMBL/GenBank/DDBJ whole genome shotgun (WGS) entry which is preliminary data.</text>
</comment>
<evidence type="ECO:0000313" key="2">
    <source>
        <dbReference type="Proteomes" id="UP000005512"/>
    </source>
</evidence>
<dbReference type="EMBL" id="ABXV02000017">
    <property type="protein sequence ID" value="EFB72869.1"/>
    <property type="molecule type" value="Genomic_DNA"/>
</dbReference>
<organism evidence="1 2">
    <name type="scientific">Providencia rustigianii DSM 4541</name>
    <dbReference type="NCBI Taxonomy" id="500637"/>
    <lineage>
        <taxon>Bacteria</taxon>
        <taxon>Pseudomonadati</taxon>
        <taxon>Pseudomonadota</taxon>
        <taxon>Gammaproteobacteria</taxon>
        <taxon>Enterobacterales</taxon>
        <taxon>Morganellaceae</taxon>
        <taxon>Providencia</taxon>
    </lineage>
</organism>
<protein>
    <submittedName>
        <fullName evidence="1">Uncharacterized protein</fullName>
    </submittedName>
</protein>
<dbReference type="HOGENOM" id="CLU_3315355_0_0_6"/>
<sequence>MLRHPKGWRQFLGCFLCLAYFFSGIYAKFGSVLFPLNCR</sequence>
<dbReference type="Proteomes" id="UP000005512">
    <property type="component" value="Unassembled WGS sequence"/>
</dbReference>
<keyword evidence="2" id="KW-1185">Reference proteome</keyword>
<name>D1P0K0_9GAMM</name>
<reference evidence="1" key="1">
    <citation type="submission" date="2009-12" db="EMBL/GenBank/DDBJ databases">
        <authorList>
            <person name="Weinstock G."/>
            <person name="Sodergren E."/>
            <person name="Clifton S."/>
            <person name="Fulton L."/>
            <person name="Fulton B."/>
            <person name="Courtney L."/>
            <person name="Fronick C."/>
            <person name="Harrison M."/>
            <person name="Strong C."/>
            <person name="Farmer C."/>
            <person name="Delahaunty K."/>
            <person name="Markovic C."/>
            <person name="Hall O."/>
            <person name="Minx P."/>
            <person name="Tomlinson C."/>
            <person name="Mitreva M."/>
            <person name="Nelson J."/>
            <person name="Hou S."/>
            <person name="Wollam A."/>
            <person name="Pepin K.H."/>
            <person name="Johnson M."/>
            <person name="Bhonagiri V."/>
            <person name="Nash W.E."/>
            <person name="Warren W."/>
            <person name="Chinwalla A."/>
            <person name="Mardis E.R."/>
            <person name="Wilson R.K."/>
        </authorList>
    </citation>
    <scope>NUCLEOTIDE SEQUENCE [LARGE SCALE GENOMIC DNA]</scope>
    <source>
        <strain evidence="1">DSM 4541</strain>
    </source>
</reference>
<gene>
    <name evidence="1" type="ORF">PROVRUST_05667</name>
</gene>